<organism evidence="1 2">
    <name type="scientific">Hyphomicrobium album</name>
    <dbReference type="NCBI Taxonomy" id="2665159"/>
    <lineage>
        <taxon>Bacteria</taxon>
        <taxon>Pseudomonadati</taxon>
        <taxon>Pseudomonadota</taxon>
        <taxon>Alphaproteobacteria</taxon>
        <taxon>Hyphomicrobiales</taxon>
        <taxon>Hyphomicrobiaceae</taxon>
        <taxon>Hyphomicrobium</taxon>
    </lineage>
</organism>
<sequence length="122" mass="14475">MTLKRIRLELARDHDFPDGSRERGYDLIAPIGEDDCLVADEWRLNRDRCRVRRFWAGEEERGRLVHKRGGTWAIDYDPKTEDDDEPGFRFDKHRFAPGEYVSLKEHDGHMRTFRIVSVTDLD</sequence>
<dbReference type="AlphaFoldDB" id="A0A6I3KQ42"/>
<gene>
    <name evidence="1" type="ORF">GIW81_15670</name>
</gene>
<evidence type="ECO:0000313" key="1">
    <source>
        <dbReference type="EMBL" id="MTD95777.1"/>
    </source>
</evidence>
<accession>A0A6I3KQ42</accession>
<comment type="caution">
    <text evidence="1">The sequence shown here is derived from an EMBL/GenBank/DDBJ whole genome shotgun (WGS) entry which is preliminary data.</text>
</comment>
<protein>
    <submittedName>
        <fullName evidence="1">Uncharacterized protein</fullName>
    </submittedName>
</protein>
<evidence type="ECO:0000313" key="2">
    <source>
        <dbReference type="Proteomes" id="UP000440694"/>
    </source>
</evidence>
<dbReference type="EMBL" id="WMBQ01000002">
    <property type="protein sequence ID" value="MTD95777.1"/>
    <property type="molecule type" value="Genomic_DNA"/>
</dbReference>
<dbReference type="Proteomes" id="UP000440694">
    <property type="component" value="Unassembled WGS sequence"/>
</dbReference>
<keyword evidence="2" id="KW-1185">Reference proteome</keyword>
<proteinExistence type="predicted"/>
<reference evidence="1 2" key="1">
    <citation type="submission" date="2019-11" db="EMBL/GenBank/DDBJ databases">
        <title>Identification of a novel strain.</title>
        <authorList>
            <person name="Xu Q."/>
            <person name="Wang G."/>
        </authorList>
    </citation>
    <scope>NUCLEOTIDE SEQUENCE [LARGE SCALE GENOMIC DNA]</scope>
    <source>
        <strain evidence="2">xq</strain>
    </source>
</reference>
<dbReference type="RefSeq" id="WP_154740280.1">
    <property type="nucleotide sequence ID" value="NZ_WMBQ01000002.1"/>
</dbReference>
<name>A0A6I3KQ42_9HYPH</name>